<keyword evidence="2" id="KW-1185">Reference proteome</keyword>
<sequence>MRIIIDVKPQHRNLFIEMAKAVKAKVQIEEEEKDRPPTKEEFLDNLERSFRQAELHSQGKIQLSTLKEFLDEL</sequence>
<gene>
    <name evidence="1" type="ordered locus">Runsl_2143</name>
</gene>
<organism evidence="1 2">
    <name type="scientific">Runella slithyformis (strain ATCC 29530 / DSM 19594 / LMG 11500 / NCIMB 11436 / LSU 4)</name>
    <dbReference type="NCBI Taxonomy" id="761193"/>
    <lineage>
        <taxon>Bacteria</taxon>
        <taxon>Pseudomonadati</taxon>
        <taxon>Bacteroidota</taxon>
        <taxon>Cytophagia</taxon>
        <taxon>Cytophagales</taxon>
        <taxon>Spirosomataceae</taxon>
        <taxon>Runella</taxon>
    </lineage>
</organism>
<evidence type="ECO:0000313" key="1">
    <source>
        <dbReference type="EMBL" id="AEI48556.1"/>
    </source>
</evidence>
<dbReference type="RefSeq" id="WP_013927867.1">
    <property type="nucleotide sequence ID" value="NC_015703.1"/>
</dbReference>
<dbReference type="AlphaFoldDB" id="A0A7U3ZJU5"/>
<proteinExistence type="predicted"/>
<name>A0A7U3ZJU5_RUNSL</name>
<protein>
    <submittedName>
        <fullName evidence="1">Uncharacterized protein</fullName>
    </submittedName>
</protein>
<reference evidence="1 2" key="2">
    <citation type="journal article" date="2012" name="Stand. Genomic Sci.">
        <title>Complete genome sequence of the aquatic bacterium Runella slithyformis type strain (LSU 4(T)).</title>
        <authorList>
            <person name="Copeland A."/>
            <person name="Zhang X."/>
            <person name="Misra M."/>
            <person name="Lapidus A."/>
            <person name="Nolan M."/>
            <person name="Lucas S."/>
            <person name="Deshpande S."/>
            <person name="Cheng J.F."/>
            <person name="Tapia R."/>
            <person name="Goodwin L.A."/>
            <person name="Pitluck S."/>
            <person name="Liolios K."/>
            <person name="Pagani I."/>
            <person name="Ivanova N."/>
            <person name="Mikhailova N."/>
            <person name="Pati A."/>
            <person name="Chen A."/>
            <person name="Palaniappan K."/>
            <person name="Land M."/>
            <person name="Hauser L."/>
            <person name="Pan C."/>
            <person name="Jeffries C.D."/>
            <person name="Detter J.C."/>
            <person name="Brambilla E.M."/>
            <person name="Rohde M."/>
            <person name="Djao O.D."/>
            <person name="Goker M."/>
            <person name="Sikorski J."/>
            <person name="Tindall B.J."/>
            <person name="Woyke T."/>
            <person name="Bristow J."/>
            <person name="Eisen J.A."/>
            <person name="Markowitz V."/>
            <person name="Hugenholtz P."/>
            <person name="Kyrpides N.C."/>
            <person name="Klenk H.P."/>
            <person name="Mavromatis K."/>
        </authorList>
    </citation>
    <scope>NUCLEOTIDE SEQUENCE [LARGE SCALE GENOMIC DNA]</scope>
    <source>
        <strain evidence="2">ATCC 29530 / DSM 19594 / LMG 11500 / NCIMB 11436 / LSU 4</strain>
    </source>
</reference>
<reference evidence="2" key="1">
    <citation type="submission" date="2011-06" db="EMBL/GenBank/DDBJ databases">
        <title>The complete genome of chromosome of Runella slithyformis DSM 19594.</title>
        <authorList>
            <consortium name="US DOE Joint Genome Institute (JGI-PGF)"/>
            <person name="Lucas S."/>
            <person name="Han J."/>
            <person name="Lapidus A."/>
            <person name="Bruce D."/>
            <person name="Goodwin L."/>
            <person name="Pitluck S."/>
            <person name="Peters L."/>
            <person name="Kyrpides N."/>
            <person name="Mavromatis K."/>
            <person name="Ivanova N."/>
            <person name="Ovchinnikova G."/>
            <person name="Zhang X."/>
            <person name="Misra M."/>
            <person name="Detter J.C."/>
            <person name="Tapia R."/>
            <person name="Han C."/>
            <person name="Land M."/>
            <person name="Hauser L."/>
            <person name="Markowitz V."/>
            <person name="Cheng J.-F."/>
            <person name="Hugenholtz P."/>
            <person name="Woyke T."/>
            <person name="Wu D."/>
            <person name="Tindall B."/>
            <person name="Faehrich R."/>
            <person name="Brambilla E."/>
            <person name="Klenk H.-P."/>
            <person name="Eisen J.A."/>
        </authorList>
    </citation>
    <scope>NUCLEOTIDE SEQUENCE [LARGE SCALE GENOMIC DNA]</scope>
    <source>
        <strain evidence="2">ATCC 29530 / DSM 19594 / LMG 11500 / NCIMB 11436 / LSU 4</strain>
    </source>
</reference>
<dbReference type="Proteomes" id="UP000000493">
    <property type="component" value="Chromosome"/>
</dbReference>
<dbReference type="EMBL" id="CP002859">
    <property type="protein sequence ID" value="AEI48556.1"/>
    <property type="molecule type" value="Genomic_DNA"/>
</dbReference>
<accession>A0A7U3ZJU5</accession>
<dbReference type="KEGG" id="rsi:Runsl_2143"/>
<evidence type="ECO:0000313" key="2">
    <source>
        <dbReference type="Proteomes" id="UP000000493"/>
    </source>
</evidence>